<feature type="transmembrane region" description="Helical" evidence="3">
    <location>
        <begin position="159"/>
        <end position="184"/>
    </location>
</feature>
<feature type="transmembrane region" description="Helical" evidence="3">
    <location>
        <begin position="254"/>
        <end position="273"/>
    </location>
</feature>
<name>I7LX09_TETTS</name>
<protein>
    <submittedName>
        <fullName evidence="4">Transmembrane protein, putative</fullName>
    </submittedName>
</protein>
<keyword evidence="1" id="KW-0175">Coiled coil</keyword>
<keyword evidence="3" id="KW-0472">Membrane</keyword>
<evidence type="ECO:0000256" key="3">
    <source>
        <dbReference type="SAM" id="Phobius"/>
    </source>
</evidence>
<keyword evidence="3 4" id="KW-0812">Transmembrane</keyword>
<evidence type="ECO:0000313" key="5">
    <source>
        <dbReference type="Proteomes" id="UP000009168"/>
    </source>
</evidence>
<feature type="transmembrane region" description="Helical" evidence="3">
    <location>
        <begin position="406"/>
        <end position="427"/>
    </location>
</feature>
<evidence type="ECO:0000256" key="2">
    <source>
        <dbReference type="SAM" id="MobiDB-lite"/>
    </source>
</evidence>
<dbReference type="AlphaFoldDB" id="I7LX09"/>
<dbReference type="KEGG" id="tet:TTHERM_00535610"/>
<feature type="transmembrane region" description="Helical" evidence="3">
    <location>
        <begin position="367"/>
        <end position="386"/>
    </location>
</feature>
<feature type="region of interest" description="Disordered" evidence="2">
    <location>
        <begin position="1"/>
        <end position="41"/>
    </location>
</feature>
<dbReference type="GeneID" id="7826565"/>
<dbReference type="Proteomes" id="UP000009168">
    <property type="component" value="Unassembled WGS sequence"/>
</dbReference>
<dbReference type="PANTHER" id="PTHR40849:SF2">
    <property type="entry name" value="RGS DOMAIN-CONTAINING PROTEIN"/>
    <property type="match status" value="1"/>
</dbReference>
<feature type="transmembrane region" description="Helical" evidence="3">
    <location>
        <begin position="204"/>
        <end position="222"/>
    </location>
</feature>
<dbReference type="OMA" id="CIPAIDG"/>
<proteinExistence type="predicted"/>
<keyword evidence="5" id="KW-1185">Reference proteome</keyword>
<dbReference type="OrthoDB" id="67700at2759"/>
<dbReference type="InParanoid" id="I7LX09"/>
<reference evidence="5" key="1">
    <citation type="journal article" date="2006" name="PLoS Biol.">
        <title>Macronuclear genome sequence of the ciliate Tetrahymena thermophila, a model eukaryote.</title>
        <authorList>
            <person name="Eisen J.A."/>
            <person name="Coyne R.S."/>
            <person name="Wu M."/>
            <person name="Wu D."/>
            <person name="Thiagarajan M."/>
            <person name="Wortman J.R."/>
            <person name="Badger J.H."/>
            <person name="Ren Q."/>
            <person name="Amedeo P."/>
            <person name="Jones K.M."/>
            <person name="Tallon L.J."/>
            <person name="Delcher A.L."/>
            <person name="Salzberg S.L."/>
            <person name="Silva J.C."/>
            <person name="Haas B.J."/>
            <person name="Majoros W.H."/>
            <person name="Farzad M."/>
            <person name="Carlton J.M."/>
            <person name="Smith R.K. Jr."/>
            <person name="Garg J."/>
            <person name="Pearlman R.E."/>
            <person name="Karrer K.M."/>
            <person name="Sun L."/>
            <person name="Manning G."/>
            <person name="Elde N.C."/>
            <person name="Turkewitz A.P."/>
            <person name="Asai D.J."/>
            <person name="Wilkes D.E."/>
            <person name="Wang Y."/>
            <person name="Cai H."/>
            <person name="Collins K."/>
            <person name="Stewart B.A."/>
            <person name="Lee S.R."/>
            <person name="Wilamowska K."/>
            <person name="Weinberg Z."/>
            <person name="Ruzzo W.L."/>
            <person name="Wloga D."/>
            <person name="Gaertig J."/>
            <person name="Frankel J."/>
            <person name="Tsao C.-C."/>
            <person name="Gorovsky M.A."/>
            <person name="Keeling P.J."/>
            <person name="Waller R.F."/>
            <person name="Patron N.J."/>
            <person name="Cherry J.M."/>
            <person name="Stover N.A."/>
            <person name="Krieger C.J."/>
            <person name="del Toro C."/>
            <person name="Ryder H.F."/>
            <person name="Williamson S.C."/>
            <person name="Barbeau R.A."/>
            <person name="Hamilton E.P."/>
            <person name="Orias E."/>
        </authorList>
    </citation>
    <scope>NUCLEOTIDE SEQUENCE [LARGE SCALE GENOMIC DNA]</scope>
    <source>
        <strain evidence="5">SB210</strain>
    </source>
</reference>
<evidence type="ECO:0000256" key="1">
    <source>
        <dbReference type="SAM" id="Coils"/>
    </source>
</evidence>
<dbReference type="HOGENOM" id="CLU_565626_0_0_1"/>
<dbReference type="PANTHER" id="PTHR40849">
    <property type="entry name" value="C2 CALCIUM-DEPENDENT MEMBRANE TARGETING"/>
    <property type="match status" value="1"/>
</dbReference>
<sequence length="483" mass="56537">MSKKEKSGFLPLEEEKSMDKKSVSKSKDVTPRNVGQTPKSQGMFGGFKNSISSYIKKKIETKIMQFLRDQKPKVQDKIRDKAMPQCVQNFMDDIVEENWPILEEEVQYQLRIRTDVPFVEVKKPDVSCFCWPCWKIRSLFQYSLMPYDKSLGQKIRNPIFLLGFLAMLCPIYGVSSFYFILLFLIIDKSDEYQLINFILEFKRLQFFSIGVIGGTIGFYMYFKCVEENTHLSLSIQQNCYQYGPSMLIHPRIDLIAFGINILLVWITLIFLPFSEQKGKLRFKNAEIEEQKESERKEKERQKRLKKREKLQKKIETELEKLEKEGKVAKFEDLAEKYKMKQFDDLDEEAKKQQGCCSFQRGGGMKCLIIWDILAFGLAFLFFYNGFRLENKQTFEDAKGHIYFTKWIYAMLSFPFLLFSVPLVSSLLSRARPTAYDMYGNTVPVIGQVEYDDDLMDDIDDDLEEEGVLNDNDTQPGTNTNRNN</sequence>
<dbReference type="RefSeq" id="XP_001023470.2">
    <property type="nucleotide sequence ID" value="XM_001023470.3"/>
</dbReference>
<keyword evidence="3" id="KW-1133">Transmembrane helix</keyword>
<dbReference type="EMBL" id="GG662495">
    <property type="protein sequence ID" value="EAS03225.2"/>
    <property type="molecule type" value="Genomic_DNA"/>
</dbReference>
<dbReference type="eggNOG" id="ENOG502QWCW">
    <property type="taxonomic scope" value="Eukaryota"/>
</dbReference>
<accession>I7LX09</accession>
<feature type="compositionally biased region" description="Basic and acidic residues" evidence="2">
    <location>
        <begin position="1"/>
        <end position="30"/>
    </location>
</feature>
<organism evidence="4 5">
    <name type="scientific">Tetrahymena thermophila (strain SB210)</name>
    <dbReference type="NCBI Taxonomy" id="312017"/>
    <lineage>
        <taxon>Eukaryota</taxon>
        <taxon>Sar</taxon>
        <taxon>Alveolata</taxon>
        <taxon>Ciliophora</taxon>
        <taxon>Intramacronucleata</taxon>
        <taxon>Oligohymenophorea</taxon>
        <taxon>Hymenostomatida</taxon>
        <taxon>Tetrahymenina</taxon>
        <taxon>Tetrahymenidae</taxon>
        <taxon>Tetrahymena</taxon>
    </lineage>
</organism>
<gene>
    <name evidence="4" type="ORF">TTHERM_00535610</name>
</gene>
<feature type="coiled-coil region" evidence="1">
    <location>
        <begin position="280"/>
        <end position="331"/>
    </location>
</feature>
<evidence type="ECO:0000313" key="4">
    <source>
        <dbReference type="EMBL" id="EAS03225.2"/>
    </source>
</evidence>